<dbReference type="Gene3D" id="1.10.490.10">
    <property type="entry name" value="Globins"/>
    <property type="match status" value="1"/>
</dbReference>
<dbReference type="GO" id="GO:0071500">
    <property type="term" value="P:cellular response to nitrosative stress"/>
    <property type="evidence" value="ECO:0007669"/>
    <property type="project" value="TreeGrafter"/>
</dbReference>
<sequence>MKIENAIISSDQIKLIQETFSTIEPSALIVAKTFYDKLFELDPSLEELFSEDITPQRKKLMDMIGFLVYNLNDFDKLVGLIKALGQRHSHCYGVQDSSYETAATAFLYALEDNVGNAWTMKAKTAWGNLFKLVANLMTNNNHVEESITK</sequence>
<dbReference type="GO" id="GO:0071949">
    <property type="term" value="F:FAD binding"/>
    <property type="evidence" value="ECO:0007669"/>
    <property type="project" value="TreeGrafter"/>
</dbReference>
<dbReference type="PROSITE" id="PS01033">
    <property type="entry name" value="GLOBIN"/>
    <property type="match status" value="1"/>
</dbReference>
<keyword evidence="2 5" id="KW-0561">Oxygen transport</keyword>
<dbReference type="GO" id="GO:0046872">
    <property type="term" value="F:metal ion binding"/>
    <property type="evidence" value="ECO:0007669"/>
    <property type="project" value="UniProtKB-KW"/>
</dbReference>
<dbReference type="GO" id="GO:0020037">
    <property type="term" value="F:heme binding"/>
    <property type="evidence" value="ECO:0007669"/>
    <property type="project" value="InterPro"/>
</dbReference>
<evidence type="ECO:0000313" key="8">
    <source>
        <dbReference type="Proteomes" id="UP000576082"/>
    </source>
</evidence>
<dbReference type="PANTHER" id="PTHR43396:SF3">
    <property type="entry name" value="FLAVOHEMOPROTEIN"/>
    <property type="match status" value="1"/>
</dbReference>
<keyword evidence="1 5" id="KW-0349">Heme</keyword>
<dbReference type="GO" id="GO:0008941">
    <property type="term" value="F:nitric oxide dioxygenase NAD(P)H activity"/>
    <property type="evidence" value="ECO:0007669"/>
    <property type="project" value="TreeGrafter"/>
</dbReference>
<dbReference type="InterPro" id="IPR009050">
    <property type="entry name" value="Globin-like_sf"/>
</dbReference>
<organism evidence="7 8">
    <name type="scientific">Flammeovirga aprica JL-4</name>
    <dbReference type="NCBI Taxonomy" id="694437"/>
    <lineage>
        <taxon>Bacteria</taxon>
        <taxon>Pseudomonadati</taxon>
        <taxon>Bacteroidota</taxon>
        <taxon>Cytophagia</taxon>
        <taxon>Cytophagales</taxon>
        <taxon>Flammeovirgaceae</taxon>
        <taxon>Flammeovirga</taxon>
    </lineage>
</organism>
<keyword evidence="8" id="KW-1185">Reference proteome</keyword>
<keyword evidence="5" id="KW-0813">Transport</keyword>
<evidence type="ECO:0000256" key="4">
    <source>
        <dbReference type="ARBA" id="ARBA00023004"/>
    </source>
</evidence>
<reference evidence="7 8" key="1">
    <citation type="submission" date="2020-04" db="EMBL/GenBank/DDBJ databases">
        <title>Flammeovirga sp. SR4, a novel species isolated from seawater.</title>
        <authorList>
            <person name="Wang X."/>
        </authorList>
    </citation>
    <scope>NUCLEOTIDE SEQUENCE [LARGE SCALE GENOMIC DNA]</scope>
    <source>
        <strain evidence="7 8">ATCC 23126</strain>
    </source>
</reference>
<dbReference type="GO" id="GO:0005344">
    <property type="term" value="F:oxygen carrier activity"/>
    <property type="evidence" value="ECO:0007669"/>
    <property type="project" value="UniProtKB-KW"/>
</dbReference>
<evidence type="ECO:0000256" key="5">
    <source>
        <dbReference type="RuleBase" id="RU000356"/>
    </source>
</evidence>
<accession>A0A7X9XAM8</accession>
<dbReference type="PANTHER" id="PTHR43396">
    <property type="entry name" value="FLAVOHEMOPROTEIN"/>
    <property type="match status" value="1"/>
</dbReference>
<dbReference type="Proteomes" id="UP000576082">
    <property type="component" value="Unassembled WGS sequence"/>
</dbReference>
<evidence type="ECO:0000256" key="2">
    <source>
        <dbReference type="ARBA" id="ARBA00022621"/>
    </source>
</evidence>
<dbReference type="EMBL" id="JABANE010000048">
    <property type="protein sequence ID" value="NME69779.1"/>
    <property type="molecule type" value="Genomic_DNA"/>
</dbReference>
<comment type="similarity">
    <text evidence="5">Belongs to the globin family.</text>
</comment>
<dbReference type="GO" id="GO:0019825">
    <property type="term" value="F:oxygen binding"/>
    <property type="evidence" value="ECO:0007669"/>
    <property type="project" value="InterPro"/>
</dbReference>
<dbReference type="InterPro" id="IPR000971">
    <property type="entry name" value="Globin"/>
</dbReference>
<name>A0A7X9XAM8_9BACT</name>
<dbReference type="GO" id="GO:0046210">
    <property type="term" value="P:nitric oxide catabolic process"/>
    <property type="evidence" value="ECO:0007669"/>
    <property type="project" value="TreeGrafter"/>
</dbReference>
<keyword evidence="4" id="KW-0408">Iron</keyword>
<gene>
    <name evidence="7" type="ORF">HHU12_17520</name>
</gene>
<evidence type="ECO:0000256" key="1">
    <source>
        <dbReference type="ARBA" id="ARBA00022617"/>
    </source>
</evidence>
<evidence type="ECO:0000313" key="7">
    <source>
        <dbReference type="EMBL" id="NME69779.1"/>
    </source>
</evidence>
<keyword evidence="7" id="KW-0675">Receptor</keyword>
<protein>
    <submittedName>
        <fullName evidence="7">Hemin receptor</fullName>
    </submittedName>
</protein>
<evidence type="ECO:0000256" key="3">
    <source>
        <dbReference type="ARBA" id="ARBA00022723"/>
    </source>
</evidence>
<dbReference type="RefSeq" id="WP_169658036.1">
    <property type="nucleotide sequence ID" value="NZ_JABANE010000048.1"/>
</dbReference>
<feature type="domain" description="Globin" evidence="6">
    <location>
        <begin position="7"/>
        <end position="142"/>
    </location>
</feature>
<keyword evidence="3" id="KW-0479">Metal-binding</keyword>
<comment type="caution">
    <text evidence="7">The sequence shown here is derived from an EMBL/GenBank/DDBJ whole genome shotgun (WGS) entry which is preliminary data.</text>
</comment>
<dbReference type="InterPro" id="IPR012292">
    <property type="entry name" value="Globin/Proto"/>
</dbReference>
<dbReference type="AlphaFoldDB" id="A0A7X9XAM8"/>
<proteinExistence type="inferred from homology"/>
<evidence type="ECO:0000259" key="6">
    <source>
        <dbReference type="PROSITE" id="PS01033"/>
    </source>
</evidence>
<dbReference type="Pfam" id="PF00042">
    <property type="entry name" value="Globin"/>
    <property type="match status" value="1"/>
</dbReference>
<dbReference type="SUPFAM" id="SSF46458">
    <property type="entry name" value="Globin-like"/>
    <property type="match status" value="1"/>
</dbReference>